<comment type="similarity">
    <text evidence="2">Belongs to the CRIPT family.</text>
</comment>
<evidence type="ECO:0000256" key="3">
    <source>
        <dbReference type="ARBA" id="ARBA00018615"/>
    </source>
</evidence>
<keyword evidence="11" id="KW-1185">Reference proteome</keyword>
<dbReference type="Proteomes" id="UP001519460">
    <property type="component" value="Unassembled WGS sequence"/>
</dbReference>
<comment type="caution">
    <text evidence="10">The sequence shown here is derived from an EMBL/GenBank/DDBJ whole genome shotgun (WGS) entry which is preliminary data.</text>
</comment>
<organism evidence="10 11">
    <name type="scientific">Batillaria attramentaria</name>
    <dbReference type="NCBI Taxonomy" id="370345"/>
    <lineage>
        <taxon>Eukaryota</taxon>
        <taxon>Metazoa</taxon>
        <taxon>Spiralia</taxon>
        <taxon>Lophotrochozoa</taxon>
        <taxon>Mollusca</taxon>
        <taxon>Gastropoda</taxon>
        <taxon>Caenogastropoda</taxon>
        <taxon>Sorbeoconcha</taxon>
        <taxon>Cerithioidea</taxon>
        <taxon>Batillariidae</taxon>
        <taxon>Batillaria</taxon>
    </lineage>
</organism>
<dbReference type="GO" id="GO:0005737">
    <property type="term" value="C:cytoplasm"/>
    <property type="evidence" value="ECO:0007669"/>
    <property type="project" value="UniProtKB-SubCell"/>
</dbReference>
<dbReference type="Pfam" id="PF10235">
    <property type="entry name" value="Cript"/>
    <property type="match status" value="1"/>
</dbReference>
<dbReference type="PANTHER" id="PTHR11805">
    <property type="entry name" value="CYSTEINE-RICH PDZ-BINDING PROTEIN"/>
    <property type="match status" value="1"/>
</dbReference>
<reference evidence="10 11" key="1">
    <citation type="journal article" date="2023" name="Sci. Data">
        <title>Genome assembly of the Korean intertidal mud-creeper Batillaria attramentaria.</title>
        <authorList>
            <person name="Patra A.K."/>
            <person name="Ho P.T."/>
            <person name="Jun S."/>
            <person name="Lee S.J."/>
            <person name="Kim Y."/>
            <person name="Won Y.J."/>
        </authorList>
    </citation>
    <scope>NUCLEOTIDE SEQUENCE [LARGE SCALE GENOMIC DNA]</scope>
    <source>
        <strain evidence="10">Wonlab-2016</strain>
    </source>
</reference>
<feature type="region of interest" description="Disordered" evidence="9">
    <location>
        <begin position="168"/>
        <end position="219"/>
    </location>
</feature>
<accession>A0ABD0M4U2</accession>
<dbReference type="EMBL" id="JACVVK020000005">
    <property type="protein sequence ID" value="KAK7506929.1"/>
    <property type="molecule type" value="Genomic_DNA"/>
</dbReference>
<dbReference type="GO" id="GO:0008380">
    <property type="term" value="P:RNA splicing"/>
    <property type="evidence" value="ECO:0007669"/>
    <property type="project" value="UniProtKB-KW"/>
</dbReference>
<gene>
    <name evidence="10" type="ORF">BaRGS_00001780</name>
</gene>
<dbReference type="InterPro" id="IPR019367">
    <property type="entry name" value="PDZ-binding_CRIPT"/>
</dbReference>
<dbReference type="AlphaFoldDB" id="A0ABD0M4U2"/>
<keyword evidence="5" id="KW-0507">mRNA processing</keyword>
<evidence type="ECO:0000256" key="4">
    <source>
        <dbReference type="ARBA" id="ARBA00022490"/>
    </source>
</evidence>
<evidence type="ECO:0000256" key="7">
    <source>
        <dbReference type="ARBA" id="ARBA00023187"/>
    </source>
</evidence>
<evidence type="ECO:0000313" key="10">
    <source>
        <dbReference type="EMBL" id="KAK7506929.1"/>
    </source>
</evidence>
<dbReference type="PANTHER" id="PTHR11805:SF1">
    <property type="entry name" value="CYSTEINE-RICH PDZ-BINDING PROTEIN"/>
    <property type="match status" value="1"/>
</dbReference>
<evidence type="ECO:0000256" key="6">
    <source>
        <dbReference type="ARBA" id="ARBA00022728"/>
    </source>
</evidence>
<keyword evidence="4" id="KW-0963">Cytoplasm</keyword>
<comment type="subcellular location">
    <subcellularLocation>
        <location evidence="1">Cytoplasm</location>
    </subcellularLocation>
</comment>
<evidence type="ECO:0000256" key="9">
    <source>
        <dbReference type="SAM" id="MobiDB-lite"/>
    </source>
</evidence>
<name>A0ABD0M4U2_9CAEN</name>
<dbReference type="GO" id="GO:0005681">
    <property type="term" value="C:spliceosomal complex"/>
    <property type="evidence" value="ECO:0007669"/>
    <property type="project" value="UniProtKB-KW"/>
</dbReference>
<evidence type="ECO:0000256" key="8">
    <source>
        <dbReference type="ARBA" id="ARBA00032518"/>
    </source>
</evidence>
<feature type="non-terminal residue" evidence="10">
    <location>
        <position position="219"/>
    </location>
</feature>
<keyword evidence="7" id="KW-0508">mRNA splicing</keyword>
<evidence type="ECO:0000313" key="11">
    <source>
        <dbReference type="Proteomes" id="UP001519460"/>
    </source>
</evidence>
<evidence type="ECO:0000256" key="2">
    <source>
        <dbReference type="ARBA" id="ARBA00009021"/>
    </source>
</evidence>
<proteinExistence type="inferred from homology"/>
<dbReference type="GO" id="GO:0006397">
    <property type="term" value="P:mRNA processing"/>
    <property type="evidence" value="ECO:0007669"/>
    <property type="project" value="UniProtKB-KW"/>
</dbReference>
<protein>
    <recommendedName>
        <fullName evidence="3">Cysteine-rich PDZ-binding protein</fullName>
    </recommendedName>
    <alternativeName>
        <fullName evidence="8">Cysteine-rich interactor of PDZ three</fullName>
    </alternativeName>
</protein>
<evidence type="ECO:0000256" key="5">
    <source>
        <dbReference type="ARBA" id="ARBA00022664"/>
    </source>
</evidence>
<keyword evidence="6" id="KW-0747">Spliceosome</keyword>
<evidence type="ECO:0000256" key="1">
    <source>
        <dbReference type="ARBA" id="ARBA00004496"/>
    </source>
</evidence>
<sequence>MSVQYTDRRTSPLGLGEAEQTTYREGFQQICWRARLTMIGGEKVRVSRRRGTPGLSDSVGSVLDDTTKDLGNIFDTTESLSDGSVGQIIHSRHPTSASAQSIVCKDQQLYFTRFSSYMLCCVSLADHTPVDHCATDLRHGDACARMSANEFDVFRQLKFSRTRTQHDAGGCGSVGTQSGGQKKLGKVITPDPWKSGARNTTEGGGRKVGENKALTAKKN</sequence>